<comment type="caution">
    <text evidence="1">The sequence shown here is derived from an EMBL/GenBank/DDBJ whole genome shotgun (WGS) entry which is preliminary data.</text>
</comment>
<sequence>MDLDSHGGDSYGDIPPDFQSPLSPAPYTNHVETNLATLAGAAGEEAANMMGEDVNLASSDIPTMPLDVNPVPSPIAVGSRRGHKKKSEKEREEFWSRRPNWLPEGWEMDVRIRKDGATAGIRDRGFRPSVAIGEEKEEEGEGVEKKKGSKRASTPQLQHEKKWKG</sequence>
<name>A0ACC2LAW7_PERAE</name>
<reference evidence="1 2" key="1">
    <citation type="journal article" date="2022" name="Hortic Res">
        <title>A haplotype resolved chromosomal level avocado genome allows analysis of novel avocado genes.</title>
        <authorList>
            <person name="Nath O."/>
            <person name="Fletcher S.J."/>
            <person name="Hayward A."/>
            <person name="Shaw L.M."/>
            <person name="Masouleh A.K."/>
            <person name="Furtado A."/>
            <person name="Henry R.J."/>
            <person name="Mitter N."/>
        </authorList>
    </citation>
    <scope>NUCLEOTIDE SEQUENCE [LARGE SCALE GENOMIC DNA]</scope>
    <source>
        <strain evidence="2">cv. Hass</strain>
    </source>
</reference>
<protein>
    <submittedName>
        <fullName evidence="1">Uncharacterized protein</fullName>
    </submittedName>
</protein>
<accession>A0ACC2LAW7</accession>
<keyword evidence="2" id="KW-1185">Reference proteome</keyword>
<evidence type="ECO:0000313" key="1">
    <source>
        <dbReference type="EMBL" id="KAJ8630517.1"/>
    </source>
</evidence>
<dbReference type="Proteomes" id="UP001234297">
    <property type="component" value="Chromosome 7"/>
</dbReference>
<evidence type="ECO:0000313" key="2">
    <source>
        <dbReference type="Proteomes" id="UP001234297"/>
    </source>
</evidence>
<organism evidence="1 2">
    <name type="scientific">Persea americana</name>
    <name type="common">Avocado</name>
    <dbReference type="NCBI Taxonomy" id="3435"/>
    <lineage>
        <taxon>Eukaryota</taxon>
        <taxon>Viridiplantae</taxon>
        <taxon>Streptophyta</taxon>
        <taxon>Embryophyta</taxon>
        <taxon>Tracheophyta</taxon>
        <taxon>Spermatophyta</taxon>
        <taxon>Magnoliopsida</taxon>
        <taxon>Magnoliidae</taxon>
        <taxon>Laurales</taxon>
        <taxon>Lauraceae</taxon>
        <taxon>Persea</taxon>
    </lineage>
</organism>
<proteinExistence type="predicted"/>
<dbReference type="EMBL" id="CM056815">
    <property type="protein sequence ID" value="KAJ8630517.1"/>
    <property type="molecule type" value="Genomic_DNA"/>
</dbReference>
<gene>
    <name evidence="1" type="ORF">MRB53_023840</name>
</gene>